<dbReference type="PANTHER" id="PTHR11188">
    <property type="entry name" value="ARRESTIN DOMAIN CONTAINING PROTEIN"/>
    <property type="match status" value="1"/>
</dbReference>
<dbReference type="InterPro" id="IPR014752">
    <property type="entry name" value="Arrestin-like_C"/>
</dbReference>
<dbReference type="SUPFAM" id="SSF81296">
    <property type="entry name" value="E set domains"/>
    <property type="match status" value="1"/>
</dbReference>
<dbReference type="OrthoDB" id="2333384at2759"/>
<dbReference type="GO" id="GO:0030674">
    <property type="term" value="F:protein-macromolecule adaptor activity"/>
    <property type="evidence" value="ECO:0007669"/>
    <property type="project" value="TreeGrafter"/>
</dbReference>
<dbReference type="SMART" id="SM01017">
    <property type="entry name" value="Arrestin_C"/>
    <property type="match status" value="1"/>
</dbReference>
<sequence length="400" mass="45270">MSFTHASDFHIQLDDAHIILHGSAEESAGSILRGSVILKCQEQIKVKSVTLKLIGITKVNWSEGNGPNQRNYRAKQVLIEKELTFLESGKKPHVCQGRYKWDFELPLPGNIPESIHHDMGQVYYRLKAYCDRPKFSMNFVDKQMIQVSRQMLVSNLEFNQSVNISNIWANKVQYDITIPSKIYAAGQKIPIAFDLFPIAPQLTIRSVACSLKEYTTGSTQDRQKTKNCVLNQLRDDHFYPDPITGHILKTELLLVPQRIHFDMCAELIQVKHKIKFTVSLQNSDGHISGVLNDESSIELRASIPVIIAPTVPQHIQEDLPPYQDAWRSSHIPLSESYSSLSSSNQSSDTEEEHWMTLSRVPSYATALRNNIPCSSSSLPSYYESTNNTTVINNNNNINNN</sequence>
<dbReference type="PANTHER" id="PTHR11188:SF17">
    <property type="entry name" value="FI21816P1"/>
    <property type="match status" value="1"/>
</dbReference>
<dbReference type="InterPro" id="IPR011021">
    <property type="entry name" value="Arrestin-like_N"/>
</dbReference>
<evidence type="ECO:0000313" key="3">
    <source>
        <dbReference type="Proteomes" id="UP000603453"/>
    </source>
</evidence>
<comment type="caution">
    <text evidence="2">The sequence shown here is derived from an EMBL/GenBank/DDBJ whole genome shotgun (WGS) entry which is preliminary data.</text>
</comment>
<evidence type="ECO:0000259" key="1">
    <source>
        <dbReference type="SMART" id="SM01017"/>
    </source>
</evidence>
<accession>A0A8H7QT59</accession>
<reference evidence="2" key="1">
    <citation type="submission" date="2020-12" db="EMBL/GenBank/DDBJ databases">
        <title>Metabolic potential, ecology and presence of endohyphal bacteria is reflected in genomic diversity of Mucoromycotina.</title>
        <authorList>
            <person name="Muszewska A."/>
            <person name="Okrasinska A."/>
            <person name="Steczkiewicz K."/>
            <person name="Drgas O."/>
            <person name="Orlowska M."/>
            <person name="Perlinska-Lenart U."/>
            <person name="Aleksandrzak-Piekarczyk T."/>
            <person name="Szatraj K."/>
            <person name="Zielenkiewicz U."/>
            <person name="Pilsyk S."/>
            <person name="Malc E."/>
            <person name="Mieczkowski P."/>
            <person name="Kruszewska J.S."/>
            <person name="Biernat P."/>
            <person name="Pawlowska J."/>
        </authorList>
    </citation>
    <scope>NUCLEOTIDE SEQUENCE</scope>
    <source>
        <strain evidence="2">WA0000017839</strain>
    </source>
</reference>
<dbReference type="InterPro" id="IPR050357">
    <property type="entry name" value="Arrestin_domain-protein"/>
</dbReference>
<dbReference type="AlphaFoldDB" id="A0A8H7QT59"/>
<proteinExistence type="predicted"/>
<keyword evidence="3" id="KW-1185">Reference proteome</keyword>
<name>A0A8H7QT59_9FUNG</name>
<evidence type="ECO:0000313" key="2">
    <source>
        <dbReference type="EMBL" id="KAG2197937.1"/>
    </source>
</evidence>
<dbReference type="Pfam" id="PF00339">
    <property type="entry name" value="Arrestin_N"/>
    <property type="match status" value="1"/>
</dbReference>
<dbReference type="GO" id="GO:0031625">
    <property type="term" value="F:ubiquitin protein ligase binding"/>
    <property type="evidence" value="ECO:0007669"/>
    <property type="project" value="TreeGrafter"/>
</dbReference>
<dbReference type="InterPro" id="IPR011022">
    <property type="entry name" value="Arrestin_C-like"/>
</dbReference>
<gene>
    <name evidence="2" type="ORF">INT47_002964</name>
</gene>
<feature type="domain" description="Arrestin C-terminal-like" evidence="1">
    <location>
        <begin position="168"/>
        <end position="313"/>
    </location>
</feature>
<dbReference type="GO" id="GO:0005886">
    <property type="term" value="C:plasma membrane"/>
    <property type="evidence" value="ECO:0007669"/>
    <property type="project" value="TreeGrafter"/>
</dbReference>
<dbReference type="Pfam" id="PF02752">
    <property type="entry name" value="Arrestin_C"/>
    <property type="match status" value="1"/>
</dbReference>
<dbReference type="Proteomes" id="UP000603453">
    <property type="component" value="Unassembled WGS sequence"/>
</dbReference>
<organism evidence="2 3">
    <name type="scientific">Mucor saturninus</name>
    <dbReference type="NCBI Taxonomy" id="64648"/>
    <lineage>
        <taxon>Eukaryota</taxon>
        <taxon>Fungi</taxon>
        <taxon>Fungi incertae sedis</taxon>
        <taxon>Mucoromycota</taxon>
        <taxon>Mucoromycotina</taxon>
        <taxon>Mucoromycetes</taxon>
        <taxon>Mucorales</taxon>
        <taxon>Mucorineae</taxon>
        <taxon>Mucoraceae</taxon>
        <taxon>Mucor</taxon>
    </lineage>
</organism>
<dbReference type="Gene3D" id="2.60.40.640">
    <property type="match status" value="2"/>
</dbReference>
<dbReference type="GO" id="GO:0070086">
    <property type="term" value="P:ubiquitin-dependent endocytosis"/>
    <property type="evidence" value="ECO:0007669"/>
    <property type="project" value="TreeGrafter"/>
</dbReference>
<dbReference type="EMBL" id="JAEPRD010000119">
    <property type="protein sequence ID" value="KAG2197937.1"/>
    <property type="molecule type" value="Genomic_DNA"/>
</dbReference>
<protein>
    <recommendedName>
        <fullName evidence="1">Arrestin C-terminal-like domain-containing protein</fullName>
    </recommendedName>
</protein>
<dbReference type="GO" id="GO:0005829">
    <property type="term" value="C:cytosol"/>
    <property type="evidence" value="ECO:0007669"/>
    <property type="project" value="TreeGrafter"/>
</dbReference>
<dbReference type="InterPro" id="IPR014756">
    <property type="entry name" value="Ig_E-set"/>
</dbReference>